<feature type="region of interest" description="Disordered" evidence="1">
    <location>
        <begin position="135"/>
        <end position="166"/>
    </location>
</feature>
<evidence type="ECO:0000256" key="1">
    <source>
        <dbReference type="SAM" id="MobiDB-lite"/>
    </source>
</evidence>
<dbReference type="EMBL" id="AOHO01000028">
    <property type="protein sequence ID" value="EME63512.1"/>
    <property type="molecule type" value="Genomic_DNA"/>
</dbReference>
<reference evidence="2 3" key="1">
    <citation type="journal article" date="2013" name="Genome Announc.">
        <title>Draft Genome Sequence of Amycolatopsis decaplanina Strain DSM 44594T.</title>
        <authorList>
            <person name="Kaur N."/>
            <person name="Kumar S."/>
            <person name="Bala M."/>
            <person name="Raghava G.P."/>
            <person name="Mayilraj S."/>
        </authorList>
    </citation>
    <scope>NUCLEOTIDE SEQUENCE [LARGE SCALE GENOMIC DNA]</scope>
    <source>
        <strain evidence="2 3">DSM 44594</strain>
    </source>
</reference>
<protein>
    <submittedName>
        <fullName evidence="2">Uncharacterized protein</fullName>
    </submittedName>
</protein>
<evidence type="ECO:0000313" key="3">
    <source>
        <dbReference type="Proteomes" id="UP000054226"/>
    </source>
</evidence>
<proteinExistence type="predicted"/>
<evidence type="ECO:0000313" key="2">
    <source>
        <dbReference type="EMBL" id="EME63512.1"/>
    </source>
</evidence>
<dbReference type="PATRIC" id="fig|1284240.4.peg.1300"/>
<dbReference type="InterPro" id="IPR010281">
    <property type="entry name" value="DUF885"/>
</dbReference>
<dbReference type="Proteomes" id="UP000054226">
    <property type="component" value="Unassembled WGS sequence"/>
</dbReference>
<organism evidence="2 3">
    <name type="scientific">Amycolatopsis decaplanina DSM 44594</name>
    <dbReference type="NCBI Taxonomy" id="1284240"/>
    <lineage>
        <taxon>Bacteria</taxon>
        <taxon>Bacillati</taxon>
        <taxon>Actinomycetota</taxon>
        <taxon>Actinomycetes</taxon>
        <taxon>Pseudonocardiales</taxon>
        <taxon>Pseudonocardiaceae</taxon>
        <taxon>Amycolatopsis</taxon>
    </lineage>
</organism>
<dbReference type="AlphaFoldDB" id="M2Z8B1"/>
<keyword evidence="3" id="KW-1185">Reference proteome</keyword>
<gene>
    <name evidence="2" type="ORF">H074_06432</name>
</gene>
<name>M2Z8B1_9PSEU</name>
<comment type="caution">
    <text evidence="2">The sequence shown here is derived from an EMBL/GenBank/DDBJ whole genome shotgun (WGS) entry which is preliminary data.</text>
</comment>
<dbReference type="Pfam" id="PF05960">
    <property type="entry name" value="DUF885"/>
    <property type="match status" value="1"/>
</dbReference>
<sequence length="166" mass="17862">MLSWLPQLEPSGEQAEEDFLARLAAFPEFFAALADRHRAGVTAGRTPVERAVRGAVDHVDRFLAAEPNPLLVPPLTGDRVARRERLFTEKVRPALVAYREVLAHEIAGRGVSAARHGSSSTPDCTRWAGAGSAAWTTSPNSVCSATSRCSPRSTGTSNGPVRRCRT</sequence>
<accession>M2Z8B1</accession>
<feature type="compositionally biased region" description="Polar residues" evidence="1">
    <location>
        <begin position="135"/>
        <end position="159"/>
    </location>
</feature>